<accession>A0A9D1RHD1</accession>
<dbReference type="AlphaFoldDB" id="A0A9D1RHD1"/>
<dbReference type="GO" id="GO:0008237">
    <property type="term" value="F:metallopeptidase activity"/>
    <property type="evidence" value="ECO:0007669"/>
    <property type="project" value="UniProtKB-KW"/>
</dbReference>
<evidence type="ECO:0000256" key="1">
    <source>
        <dbReference type="ARBA" id="ARBA00007261"/>
    </source>
</evidence>
<protein>
    <submittedName>
        <fullName evidence="8">Insulinase family protein</fullName>
    </submittedName>
</protein>
<evidence type="ECO:0000313" key="9">
    <source>
        <dbReference type="Proteomes" id="UP000824267"/>
    </source>
</evidence>
<keyword evidence="4" id="KW-0862">Zinc</keyword>
<dbReference type="InterPro" id="IPR050626">
    <property type="entry name" value="Peptidase_M16"/>
</dbReference>
<proteinExistence type="inferred from homology"/>
<reference evidence="8" key="2">
    <citation type="submission" date="2021-04" db="EMBL/GenBank/DDBJ databases">
        <authorList>
            <person name="Gilroy R."/>
        </authorList>
    </citation>
    <scope>NUCLEOTIDE SEQUENCE</scope>
    <source>
        <strain evidence="8">Gambia16-930</strain>
    </source>
</reference>
<keyword evidence="5" id="KW-0482">Metalloprotease</keyword>
<dbReference type="PANTHER" id="PTHR43690:SF17">
    <property type="entry name" value="PROTEIN YHJJ"/>
    <property type="match status" value="1"/>
</dbReference>
<dbReference type="PANTHER" id="PTHR43690">
    <property type="entry name" value="NARDILYSIN"/>
    <property type="match status" value="1"/>
</dbReference>
<reference evidence="8" key="1">
    <citation type="journal article" date="2021" name="PeerJ">
        <title>Extensive microbial diversity within the chicken gut microbiome revealed by metagenomics and culture.</title>
        <authorList>
            <person name="Gilroy R."/>
            <person name="Ravi A."/>
            <person name="Getino M."/>
            <person name="Pursley I."/>
            <person name="Horton D.L."/>
            <person name="Alikhan N.F."/>
            <person name="Baker D."/>
            <person name="Gharbi K."/>
            <person name="Hall N."/>
            <person name="Watson M."/>
            <person name="Adriaenssens E.M."/>
            <person name="Foster-Nyarko E."/>
            <person name="Jarju S."/>
            <person name="Secka A."/>
            <person name="Antonio M."/>
            <person name="Oren A."/>
            <person name="Chaudhuri R.R."/>
            <person name="La Ragione R."/>
            <person name="Hildebrand F."/>
            <person name="Pallen M.J."/>
        </authorList>
    </citation>
    <scope>NUCLEOTIDE SEQUENCE</scope>
    <source>
        <strain evidence="8">Gambia16-930</strain>
    </source>
</reference>
<name>A0A9D1RHD1_9BACT</name>
<feature type="domain" description="Peptidase M16 C-terminal" evidence="7">
    <location>
        <begin position="168"/>
        <end position="344"/>
    </location>
</feature>
<dbReference type="SUPFAM" id="SSF63411">
    <property type="entry name" value="LuxS/MPP-like metallohydrolase"/>
    <property type="match status" value="2"/>
</dbReference>
<evidence type="ECO:0000256" key="2">
    <source>
        <dbReference type="ARBA" id="ARBA00022670"/>
    </source>
</evidence>
<organism evidence="8 9">
    <name type="scientific">Candidatus Onthomorpha intestinigallinarum</name>
    <dbReference type="NCBI Taxonomy" id="2840880"/>
    <lineage>
        <taxon>Bacteria</taxon>
        <taxon>Pseudomonadati</taxon>
        <taxon>Bacteroidota</taxon>
        <taxon>Bacteroidia</taxon>
        <taxon>Bacteroidales</taxon>
        <taxon>Candidatus Onthomorpha</taxon>
    </lineage>
</organism>
<feature type="domain" description="Peptidase M16 N-terminal" evidence="6">
    <location>
        <begin position="14"/>
        <end position="129"/>
    </location>
</feature>
<dbReference type="Pfam" id="PF05193">
    <property type="entry name" value="Peptidase_M16_C"/>
    <property type="match status" value="1"/>
</dbReference>
<keyword evidence="2" id="KW-0645">Protease</keyword>
<gene>
    <name evidence="8" type="ORF">IAC47_06495</name>
</gene>
<evidence type="ECO:0000256" key="5">
    <source>
        <dbReference type="ARBA" id="ARBA00023049"/>
    </source>
</evidence>
<evidence type="ECO:0000313" key="8">
    <source>
        <dbReference type="EMBL" id="HIW87904.1"/>
    </source>
</evidence>
<evidence type="ECO:0000259" key="6">
    <source>
        <dbReference type="Pfam" id="PF00675"/>
    </source>
</evidence>
<dbReference type="InterPro" id="IPR007863">
    <property type="entry name" value="Peptidase_M16_C"/>
</dbReference>
<evidence type="ECO:0000256" key="3">
    <source>
        <dbReference type="ARBA" id="ARBA00022801"/>
    </source>
</evidence>
<comment type="caution">
    <text evidence="8">The sequence shown here is derived from an EMBL/GenBank/DDBJ whole genome shotgun (WGS) entry which is preliminary data.</text>
</comment>
<comment type="similarity">
    <text evidence="1">Belongs to the peptidase M16 family.</text>
</comment>
<keyword evidence="3" id="KW-0378">Hydrolase</keyword>
<dbReference type="GO" id="GO:0046872">
    <property type="term" value="F:metal ion binding"/>
    <property type="evidence" value="ECO:0007669"/>
    <property type="project" value="InterPro"/>
</dbReference>
<dbReference type="GO" id="GO:0006508">
    <property type="term" value="P:proteolysis"/>
    <property type="evidence" value="ECO:0007669"/>
    <property type="project" value="UniProtKB-KW"/>
</dbReference>
<dbReference type="Pfam" id="PF00675">
    <property type="entry name" value="Peptidase_M16"/>
    <property type="match status" value="1"/>
</dbReference>
<dbReference type="Proteomes" id="UP000824267">
    <property type="component" value="Unassembled WGS sequence"/>
</dbReference>
<dbReference type="InterPro" id="IPR011765">
    <property type="entry name" value="Pept_M16_N"/>
</dbReference>
<sequence length="418" mass="48240">MIPYKSFTTESGLRVIFNQDKSTPLVAVNLLYKVGAKHENPDATGLAHLFEHLMFSSSKTFGSYDKVTERLGGESNAFTNNDFTNYYVTLPAEFFSHALALEADRMYNLELTQRNLDIQKGVVIEEFKQRYINQPYGDLWKEIRELAYKVHPYRWQTIGADISHIENATLQQAREFYDRFYAPSNAVLAVSGNLKEEEVREAVEKYFPKSKSSSGEIANYPSEPEQTENRTKTVYRDVPANMICIMFPMSKRTEKEYYVQDLLSDVLANGKSSRMYNDLVTERKLFTGINASITGEDDEGLFIVTGQYCDGTPVMEGEKALWEELNLLTREMVSEKELRKMKNKNEALSTFEDIKILDKAMKIAYYSHLNMEEYINGEREIYNAITVEQLRNAAEKMFLKGKYSCLYYLKENENGNKN</sequence>
<dbReference type="Gene3D" id="3.30.830.10">
    <property type="entry name" value="Metalloenzyme, LuxS/M16 peptidase-like"/>
    <property type="match status" value="2"/>
</dbReference>
<evidence type="ECO:0000256" key="4">
    <source>
        <dbReference type="ARBA" id="ARBA00022833"/>
    </source>
</evidence>
<dbReference type="InterPro" id="IPR011249">
    <property type="entry name" value="Metalloenz_LuxS/M16"/>
</dbReference>
<evidence type="ECO:0000259" key="7">
    <source>
        <dbReference type="Pfam" id="PF05193"/>
    </source>
</evidence>
<dbReference type="EMBL" id="DXGG01000204">
    <property type="protein sequence ID" value="HIW87904.1"/>
    <property type="molecule type" value="Genomic_DNA"/>
</dbReference>